<feature type="transmembrane region" description="Helical" evidence="8">
    <location>
        <begin position="101"/>
        <end position="123"/>
    </location>
</feature>
<keyword evidence="11" id="KW-1185">Reference proteome</keyword>
<evidence type="ECO:0000256" key="2">
    <source>
        <dbReference type="ARBA" id="ARBA00022692"/>
    </source>
</evidence>
<evidence type="ECO:0000256" key="4">
    <source>
        <dbReference type="ARBA" id="ARBA00023040"/>
    </source>
</evidence>
<evidence type="ECO:0000256" key="7">
    <source>
        <dbReference type="ARBA" id="ARBA00023224"/>
    </source>
</evidence>
<feature type="transmembrane region" description="Helical" evidence="8">
    <location>
        <begin position="180"/>
        <end position="203"/>
    </location>
</feature>
<dbReference type="InterPro" id="IPR017937">
    <property type="entry name" value="Thioredoxin_CS"/>
</dbReference>
<dbReference type="InterPro" id="IPR047160">
    <property type="entry name" value="GP183-like"/>
</dbReference>
<dbReference type="PROSITE" id="PS00194">
    <property type="entry name" value="THIOREDOXIN_1"/>
    <property type="match status" value="1"/>
</dbReference>
<dbReference type="PANTHER" id="PTHR24237">
    <property type="entry name" value="G-PROTEIN COUPLED RECEPTOR"/>
    <property type="match status" value="1"/>
</dbReference>
<comment type="subcellular location">
    <subcellularLocation>
        <location evidence="1">Membrane</location>
        <topology evidence="1">Multi-pass membrane protein</topology>
    </subcellularLocation>
</comment>
<dbReference type="PANTHER" id="PTHR24237:SF40">
    <property type="entry name" value="G PROTEIN-COUPLED RECEPTOR 141B"/>
    <property type="match status" value="1"/>
</dbReference>
<gene>
    <name evidence="10" type="ORF">ASZ78_003236</name>
</gene>
<sequence length="420" mass="48183">MSNSSLTQENHSSIRTVLETSDRLHSILIILYSIDLAGGTLGVIVMSHQLFRRRSQSVMIIIIINLLVLHTFLLLTIPFRLSYYILQEWKFGTFTCKLVSAIIYLHMYTTFTFYVAIIVIRLFQLEFNKCYTTIWVTAVWMLGVLVIAPVFLSYYGTSRTYSSSQCFQFQQEMEERPMVIVNYCLVGVLLAVCGLLTTIQLSVMCRLTVKYWPDITSHVEFRAQAKSCFFTLSICSSTGNSVDHTDKEMAGVIAKEEDVDVPVIDVYQAWCGPCKAVVNLFRKLKSEFSEDDVLHFAVNGKIIAIVRGANAPLLIKKVTELVQEEREILAGQKERPKVDELVFLEEKLSEQSIEETVPKAVRKPFLYHMTPKYQWFTRNADSRDDQGPSKTLRSALWSHLLEELLDYLSTKIVKYLKRLT</sequence>
<dbReference type="InterPro" id="IPR017452">
    <property type="entry name" value="GPCR_Rhodpsn_7TM"/>
</dbReference>
<keyword evidence="2 8" id="KW-0812">Transmembrane</keyword>
<evidence type="ECO:0000256" key="1">
    <source>
        <dbReference type="ARBA" id="ARBA00004141"/>
    </source>
</evidence>
<dbReference type="InterPro" id="IPR000276">
    <property type="entry name" value="GPCR_Rhodpsn"/>
</dbReference>
<keyword evidence="3 8" id="KW-1133">Transmembrane helix</keyword>
<dbReference type="PROSITE" id="PS50262">
    <property type="entry name" value="G_PROTEIN_RECEP_F1_2"/>
    <property type="match status" value="1"/>
</dbReference>
<dbReference type="Gene3D" id="1.20.1070.10">
    <property type="entry name" value="Rhodopsin 7-helix transmembrane proteins"/>
    <property type="match status" value="1"/>
</dbReference>
<evidence type="ECO:0000256" key="5">
    <source>
        <dbReference type="ARBA" id="ARBA00023136"/>
    </source>
</evidence>
<evidence type="ECO:0000313" key="11">
    <source>
        <dbReference type="Proteomes" id="UP000198323"/>
    </source>
</evidence>
<evidence type="ECO:0000259" key="9">
    <source>
        <dbReference type="PROSITE" id="PS50262"/>
    </source>
</evidence>
<dbReference type="GO" id="GO:0008142">
    <property type="term" value="F:oxysterol binding"/>
    <property type="evidence" value="ECO:0007669"/>
    <property type="project" value="InterPro"/>
</dbReference>
<comment type="caution">
    <text evidence="10">The sequence shown here is derived from an EMBL/GenBank/DDBJ whole genome shotgun (WGS) entry which is preliminary data.</text>
</comment>
<feature type="domain" description="G-protein coupled receptors family 1 profile" evidence="9">
    <location>
        <begin position="38"/>
        <end position="166"/>
    </location>
</feature>
<dbReference type="InterPro" id="IPR013766">
    <property type="entry name" value="Thioredoxin_domain"/>
</dbReference>
<keyword evidence="5 8" id="KW-0472">Membrane</keyword>
<feature type="transmembrane region" description="Helical" evidence="8">
    <location>
        <begin position="135"/>
        <end position="155"/>
    </location>
</feature>
<evidence type="ECO:0000256" key="3">
    <source>
        <dbReference type="ARBA" id="ARBA00022989"/>
    </source>
</evidence>
<dbReference type="Gene3D" id="3.40.30.10">
    <property type="entry name" value="Glutaredoxin"/>
    <property type="match status" value="1"/>
</dbReference>
<evidence type="ECO:0000313" key="10">
    <source>
        <dbReference type="EMBL" id="OXB56213.1"/>
    </source>
</evidence>
<accession>A0A226MLQ0</accession>
<proteinExistence type="predicted"/>
<dbReference type="SUPFAM" id="SSF52833">
    <property type="entry name" value="Thioredoxin-like"/>
    <property type="match status" value="1"/>
</dbReference>
<dbReference type="EMBL" id="MCFN01000664">
    <property type="protein sequence ID" value="OXB56213.1"/>
    <property type="molecule type" value="Genomic_DNA"/>
</dbReference>
<dbReference type="Proteomes" id="UP000198323">
    <property type="component" value="Unassembled WGS sequence"/>
</dbReference>
<name>A0A226MLQ0_CALSU</name>
<evidence type="ECO:0000256" key="6">
    <source>
        <dbReference type="ARBA" id="ARBA00023170"/>
    </source>
</evidence>
<protein>
    <recommendedName>
        <fullName evidence="9">G-protein coupled receptors family 1 profile domain-containing protein</fullName>
    </recommendedName>
</protein>
<dbReference type="Pfam" id="PF00085">
    <property type="entry name" value="Thioredoxin"/>
    <property type="match status" value="1"/>
</dbReference>
<dbReference type="AlphaFoldDB" id="A0A226MLQ0"/>
<dbReference type="OrthoDB" id="9947118at2759"/>
<keyword evidence="7" id="KW-0807">Transducer</keyword>
<evidence type="ECO:0000256" key="8">
    <source>
        <dbReference type="SAM" id="Phobius"/>
    </source>
</evidence>
<dbReference type="InterPro" id="IPR036249">
    <property type="entry name" value="Thioredoxin-like_sf"/>
</dbReference>
<dbReference type="Pfam" id="PF00001">
    <property type="entry name" value="7tm_1"/>
    <property type="match status" value="1"/>
</dbReference>
<reference evidence="10 11" key="1">
    <citation type="submission" date="2016-07" db="EMBL/GenBank/DDBJ databases">
        <title>Disparate Historic Effective Population Sizes Predicted by Modern Levels of Genome Diversity for the Scaled Quail (Callipepla squamata) and the Northern Bobwhite (Colinus virginianus): Inferences from First and Second Generation Draft Genome Assemblies for Sympatric New World Quail.</title>
        <authorList>
            <person name="Oldeschulte D.L."/>
            <person name="Halley Y.A."/>
            <person name="Bhattarai E.K."/>
            <person name="Brashear W.A."/>
            <person name="Hill J."/>
            <person name="Metz R.P."/>
            <person name="Johnson C.D."/>
            <person name="Rollins D."/>
            <person name="Peterson M.J."/>
            <person name="Bickhart D.M."/>
            <person name="Decker J.E."/>
            <person name="Seabury C.M."/>
        </authorList>
    </citation>
    <scope>NUCLEOTIDE SEQUENCE [LARGE SCALE GENOMIC DNA]</scope>
    <source>
        <strain evidence="10 11">Texas</strain>
        <tissue evidence="10">Leg muscle</tissue>
    </source>
</reference>
<keyword evidence="4" id="KW-0297">G-protein coupled receptor</keyword>
<organism evidence="10 11">
    <name type="scientific">Callipepla squamata</name>
    <name type="common">Scaled quail</name>
    <dbReference type="NCBI Taxonomy" id="9009"/>
    <lineage>
        <taxon>Eukaryota</taxon>
        <taxon>Metazoa</taxon>
        <taxon>Chordata</taxon>
        <taxon>Craniata</taxon>
        <taxon>Vertebrata</taxon>
        <taxon>Euteleostomi</taxon>
        <taxon>Archelosauria</taxon>
        <taxon>Archosauria</taxon>
        <taxon>Dinosauria</taxon>
        <taxon>Saurischia</taxon>
        <taxon>Theropoda</taxon>
        <taxon>Coelurosauria</taxon>
        <taxon>Aves</taxon>
        <taxon>Neognathae</taxon>
        <taxon>Galloanserae</taxon>
        <taxon>Galliformes</taxon>
        <taxon>Odontophoridae</taxon>
        <taxon>Callipepla</taxon>
    </lineage>
</organism>
<dbReference type="GO" id="GO:0004930">
    <property type="term" value="F:G protein-coupled receptor activity"/>
    <property type="evidence" value="ECO:0007669"/>
    <property type="project" value="UniProtKB-KW"/>
</dbReference>
<keyword evidence="6" id="KW-0675">Receptor</keyword>
<dbReference type="GO" id="GO:0016020">
    <property type="term" value="C:membrane"/>
    <property type="evidence" value="ECO:0007669"/>
    <property type="project" value="UniProtKB-SubCell"/>
</dbReference>
<dbReference type="SUPFAM" id="SSF81321">
    <property type="entry name" value="Family A G protein-coupled receptor-like"/>
    <property type="match status" value="1"/>
</dbReference>
<feature type="transmembrane region" description="Helical" evidence="8">
    <location>
        <begin position="24"/>
        <end position="46"/>
    </location>
</feature>
<feature type="transmembrane region" description="Helical" evidence="8">
    <location>
        <begin position="58"/>
        <end position="81"/>
    </location>
</feature>